<gene>
    <name evidence="1" type="ORF">HMPREF0281_02345</name>
</gene>
<proteinExistence type="predicted"/>
<sequence length="47" mass="5190">MFLYSCQPFGCGLKGQLRCFVLLFVLFSGIGSKNPIGFAGEGVFRRQ</sequence>
<keyword evidence="2" id="KW-1185">Reference proteome</keyword>
<dbReference type="Proteomes" id="UP000006015">
    <property type="component" value="Unassembled WGS sequence"/>
</dbReference>
<reference evidence="1 2" key="1">
    <citation type="submission" date="2010-04" db="EMBL/GenBank/DDBJ databases">
        <authorList>
            <person name="Weinstock G."/>
            <person name="Sodergren E."/>
            <person name="Clifton S."/>
            <person name="Fulton L."/>
            <person name="Fulton B."/>
            <person name="Courtney L."/>
            <person name="Fronick C."/>
            <person name="Harrison M."/>
            <person name="Strong C."/>
            <person name="Farmer C."/>
            <person name="Delahaunty K."/>
            <person name="Markovic C."/>
            <person name="Hall O."/>
            <person name="Minx P."/>
            <person name="Tomlinson C."/>
            <person name="Mitreva M."/>
            <person name="Hou S."/>
            <person name="Wollam A."/>
            <person name="Pepin K.H."/>
            <person name="Johnson M."/>
            <person name="Bhonagiri V."/>
            <person name="Zhang X."/>
            <person name="Suruliraj S."/>
            <person name="Warren W."/>
            <person name="Chinwalla A."/>
            <person name="Mardis E.R."/>
            <person name="Wilson R.K."/>
        </authorList>
    </citation>
    <scope>NUCLEOTIDE SEQUENCE [LARGE SCALE GENOMIC DNA]</scope>
    <source>
        <strain evidence="1 2">DSM 20306</strain>
    </source>
</reference>
<evidence type="ECO:0000313" key="2">
    <source>
        <dbReference type="Proteomes" id="UP000006015"/>
    </source>
</evidence>
<evidence type="ECO:0000313" key="1">
    <source>
        <dbReference type="EMBL" id="EFG80252.1"/>
    </source>
</evidence>
<dbReference type="EMBL" id="ADNS01000031">
    <property type="protein sequence ID" value="EFG80252.1"/>
    <property type="molecule type" value="Genomic_DNA"/>
</dbReference>
<accession>A0ABP2I9R5</accession>
<organism evidence="1 2">
    <name type="scientific">Corynebacterium ammoniagenes DSM 20306</name>
    <dbReference type="NCBI Taxonomy" id="649754"/>
    <lineage>
        <taxon>Bacteria</taxon>
        <taxon>Bacillati</taxon>
        <taxon>Actinomycetota</taxon>
        <taxon>Actinomycetes</taxon>
        <taxon>Mycobacteriales</taxon>
        <taxon>Corynebacteriaceae</taxon>
        <taxon>Corynebacterium</taxon>
    </lineage>
</organism>
<protein>
    <submittedName>
        <fullName evidence="1">Uncharacterized protein</fullName>
    </submittedName>
</protein>
<name>A0ABP2I9R5_CORAM</name>
<comment type="caution">
    <text evidence="1">The sequence shown here is derived from an EMBL/GenBank/DDBJ whole genome shotgun (WGS) entry which is preliminary data.</text>
</comment>